<proteinExistence type="predicted"/>
<evidence type="ECO:0000313" key="2">
    <source>
        <dbReference type="Proteomes" id="UP000053647"/>
    </source>
</evidence>
<organism evidence="1 2">
    <name type="scientific">Paxillus involutus ATCC 200175</name>
    <dbReference type="NCBI Taxonomy" id="664439"/>
    <lineage>
        <taxon>Eukaryota</taxon>
        <taxon>Fungi</taxon>
        <taxon>Dikarya</taxon>
        <taxon>Basidiomycota</taxon>
        <taxon>Agaricomycotina</taxon>
        <taxon>Agaricomycetes</taxon>
        <taxon>Agaricomycetidae</taxon>
        <taxon>Boletales</taxon>
        <taxon>Paxilineae</taxon>
        <taxon>Paxillaceae</taxon>
        <taxon>Paxillus</taxon>
    </lineage>
</organism>
<keyword evidence="2" id="KW-1185">Reference proteome</keyword>
<accession>A0A0C9TFN5</accession>
<dbReference type="EMBL" id="KN820533">
    <property type="protein sequence ID" value="KIJ06071.1"/>
    <property type="molecule type" value="Genomic_DNA"/>
</dbReference>
<sequence length="357" mass="39582">MSGTDVTPTTVTTILRTKLHSLNIELSPSHARYQKKEKTIEISIDDKVNWSYRWTDTFTPQFGQDLLIPLSSTVNVSLIRKDHVLYYLSGSYSGRVTDFHLDKETSLILEDDRHVACATVTMQLSPVVDFQQAVNDWVDTSLARLGNNQGLAEGVDELDQAISAMQAANYAVETCGQYIAPLGQALRLMIKLIDNVADVHPLLNVGWTLLSSVYTAVQQKKLGDRDVQGLAESLRELVGMASDCPVAEIRGTDVIESIERLALEVASLIDEYTGRSFMERLGKAQNAACQATVKDLYEGLRTKIIARTANHVKEMQENAKRRDADKLVKDIREWLSAPNTSVNHKSARDICVEGTGS</sequence>
<evidence type="ECO:0000313" key="1">
    <source>
        <dbReference type="EMBL" id="KIJ06071.1"/>
    </source>
</evidence>
<dbReference type="AlphaFoldDB" id="A0A0C9TFN5"/>
<reference evidence="2" key="2">
    <citation type="submission" date="2015-01" db="EMBL/GenBank/DDBJ databases">
        <title>Evolutionary Origins and Diversification of the Mycorrhizal Mutualists.</title>
        <authorList>
            <consortium name="DOE Joint Genome Institute"/>
            <consortium name="Mycorrhizal Genomics Consortium"/>
            <person name="Kohler A."/>
            <person name="Kuo A."/>
            <person name="Nagy L.G."/>
            <person name="Floudas D."/>
            <person name="Copeland A."/>
            <person name="Barry K.W."/>
            <person name="Cichocki N."/>
            <person name="Veneault-Fourrey C."/>
            <person name="LaButti K."/>
            <person name="Lindquist E.A."/>
            <person name="Lipzen A."/>
            <person name="Lundell T."/>
            <person name="Morin E."/>
            <person name="Murat C."/>
            <person name="Riley R."/>
            <person name="Ohm R."/>
            <person name="Sun H."/>
            <person name="Tunlid A."/>
            <person name="Henrissat B."/>
            <person name="Grigoriev I.V."/>
            <person name="Hibbett D.S."/>
            <person name="Martin F."/>
        </authorList>
    </citation>
    <scope>NUCLEOTIDE SEQUENCE [LARGE SCALE GENOMIC DNA]</scope>
    <source>
        <strain evidence="2">ATCC 200175</strain>
    </source>
</reference>
<dbReference type="Proteomes" id="UP000053647">
    <property type="component" value="Unassembled WGS sequence"/>
</dbReference>
<gene>
    <name evidence="1" type="ORF">PAXINDRAFT_20718</name>
</gene>
<dbReference type="OrthoDB" id="163438at2759"/>
<name>A0A0C9TFN5_PAXIN</name>
<dbReference type="HOGENOM" id="CLU_014052_0_0_1"/>
<protein>
    <submittedName>
        <fullName evidence="1">Uncharacterized protein</fullName>
    </submittedName>
</protein>
<reference evidence="1 2" key="1">
    <citation type="submission" date="2014-06" db="EMBL/GenBank/DDBJ databases">
        <authorList>
            <consortium name="DOE Joint Genome Institute"/>
            <person name="Kuo A."/>
            <person name="Kohler A."/>
            <person name="Nagy L.G."/>
            <person name="Floudas D."/>
            <person name="Copeland A."/>
            <person name="Barry K.W."/>
            <person name="Cichocki N."/>
            <person name="Veneault-Fourrey C."/>
            <person name="LaButti K."/>
            <person name="Lindquist E.A."/>
            <person name="Lipzen A."/>
            <person name="Lundell T."/>
            <person name="Morin E."/>
            <person name="Murat C."/>
            <person name="Sun H."/>
            <person name="Tunlid A."/>
            <person name="Henrissat B."/>
            <person name="Grigoriev I.V."/>
            <person name="Hibbett D.S."/>
            <person name="Martin F."/>
            <person name="Nordberg H.P."/>
            <person name="Cantor M.N."/>
            <person name="Hua S.X."/>
        </authorList>
    </citation>
    <scope>NUCLEOTIDE SEQUENCE [LARGE SCALE GENOMIC DNA]</scope>
    <source>
        <strain evidence="1 2">ATCC 200175</strain>
    </source>
</reference>